<organism evidence="3 4">
    <name type="scientific">Solihabitans fulvus</name>
    <dbReference type="NCBI Taxonomy" id="1892852"/>
    <lineage>
        <taxon>Bacteria</taxon>
        <taxon>Bacillati</taxon>
        <taxon>Actinomycetota</taxon>
        <taxon>Actinomycetes</taxon>
        <taxon>Pseudonocardiales</taxon>
        <taxon>Pseudonocardiaceae</taxon>
        <taxon>Solihabitans</taxon>
    </lineage>
</organism>
<feature type="region of interest" description="Disordered" evidence="1">
    <location>
        <begin position="1"/>
        <end position="24"/>
    </location>
</feature>
<accession>A0A5B2WTZ4</accession>
<gene>
    <name evidence="3" type="ORF">F0L68_30315</name>
</gene>
<keyword evidence="2" id="KW-0472">Membrane</keyword>
<protein>
    <submittedName>
        <fullName evidence="3">Uncharacterized protein</fullName>
    </submittedName>
</protein>
<feature type="region of interest" description="Disordered" evidence="1">
    <location>
        <begin position="121"/>
        <end position="186"/>
    </location>
</feature>
<sequence length="186" mass="19044">MSDRNELRAEFDTMAADPPPTPDRADVVRQRIARVRGRWLAAGAAGAVCALALGVVVATQLRGSGGETNHSAAVGGDCASVGATLLSTMRSLTTHDGQWSAIAPVYPGSLPHLSAGSASVGRPSYPSYATDSPPSTHPTLLTATAPPLLPPSRADAARTTRPPYPTTADSCAKPRQSVSGASVRCC</sequence>
<keyword evidence="2" id="KW-1133">Transmembrane helix</keyword>
<reference evidence="3 4" key="1">
    <citation type="submission" date="2019-09" db="EMBL/GenBank/DDBJ databases">
        <title>Goodfellowia gen. nov., a new genus of the Pseudonocardineae related to Actinoalloteichus, containing Goodfellowia coeruleoviolacea gen. nov., comb. nov. gen. nov., comb. nov.</title>
        <authorList>
            <person name="Labeda D."/>
        </authorList>
    </citation>
    <scope>NUCLEOTIDE SEQUENCE [LARGE SCALE GENOMIC DNA]</scope>
    <source>
        <strain evidence="3 4">AN110305</strain>
    </source>
</reference>
<name>A0A5B2WTZ4_9PSEU</name>
<evidence type="ECO:0000256" key="1">
    <source>
        <dbReference type="SAM" id="MobiDB-lite"/>
    </source>
</evidence>
<keyword evidence="2" id="KW-0812">Transmembrane</keyword>
<dbReference type="EMBL" id="VUOB01000061">
    <property type="protein sequence ID" value="KAA2254478.1"/>
    <property type="molecule type" value="Genomic_DNA"/>
</dbReference>
<proteinExistence type="predicted"/>
<evidence type="ECO:0000256" key="2">
    <source>
        <dbReference type="SAM" id="Phobius"/>
    </source>
</evidence>
<dbReference type="AlphaFoldDB" id="A0A5B2WTZ4"/>
<keyword evidence="4" id="KW-1185">Reference proteome</keyword>
<feature type="compositionally biased region" description="Basic and acidic residues" evidence="1">
    <location>
        <begin position="1"/>
        <end position="11"/>
    </location>
</feature>
<feature type="transmembrane region" description="Helical" evidence="2">
    <location>
        <begin position="39"/>
        <end position="61"/>
    </location>
</feature>
<dbReference type="Proteomes" id="UP000323454">
    <property type="component" value="Unassembled WGS sequence"/>
</dbReference>
<reference evidence="3 4" key="2">
    <citation type="submission" date="2019-09" db="EMBL/GenBank/DDBJ databases">
        <authorList>
            <person name="Jin C."/>
        </authorList>
    </citation>
    <scope>NUCLEOTIDE SEQUENCE [LARGE SCALE GENOMIC DNA]</scope>
    <source>
        <strain evidence="3 4">AN110305</strain>
    </source>
</reference>
<evidence type="ECO:0000313" key="4">
    <source>
        <dbReference type="Proteomes" id="UP000323454"/>
    </source>
</evidence>
<feature type="compositionally biased region" description="Low complexity" evidence="1">
    <location>
        <begin position="132"/>
        <end position="161"/>
    </location>
</feature>
<evidence type="ECO:0000313" key="3">
    <source>
        <dbReference type="EMBL" id="KAA2254478.1"/>
    </source>
</evidence>
<dbReference type="RefSeq" id="WP_149853274.1">
    <property type="nucleotide sequence ID" value="NZ_VUOB01000061.1"/>
</dbReference>
<comment type="caution">
    <text evidence="3">The sequence shown here is derived from an EMBL/GenBank/DDBJ whole genome shotgun (WGS) entry which is preliminary data.</text>
</comment>